<reference evidence="2" key="1">
    <citation type="journal article" date="2019" name="Int. J. Syst. Evol. Microbiol.">
        <title>The Global Catalogue of Microorganisms (GCM) 10K type strain sequencing project: providing services to taxonomists for standard genome sequencing and annotation.</title>
        <authorList>
            <consortium name="The Broad Institute Genomics Platform"/>
            <consortium name="The Broad Institute Genome Sequencing Center for Infectious Disease"/>
            <person name="Wu L."/>
            <person name="Ma J."/>
        </authorList>
    </citation>
    <scope>NUCLEOTIDE SEQUENCE [LARGE SCALE GENOMIC DNA]</scope>
    <source>
        <strain evidence="2">CGMCC 1.15394</strain>
    </source>
</reference>
<name>A0ABQ1TDK2_9GAMM</name>
<comment type="caution">
    <text evidence="1">The sequence shown here is derived from an EMBL/GenBank/DDBJ whole genome shotgun (WGS) entry which is preliminary data.</text>
</comment>
<sequence>MKFETVYKKAKMEIKRKEFSDDYSYEIYLYNKFVEIINFNENFVKAWRWNIQQNAMLSIHQGKEHIKMMLRQVYAAYFQINVGDLL</sequence>
<protein>
    <submittedName>
        <fullName evidence="1">Uncharacterized protein</fullName>
    </submittedName>
</protein>
<dbReference type="EMBL" id="BMIT01000005">
    <property type="protein sequence ID" value="GGE91380.1"/>
    <property type="molecule type" value="Genomic_DNA"/>
</dbReference>
<evidence type="ECO:0000313" key="2">
    <source>
        <dbReference type="Proteomes" id="UP000638462"/>
    </source>
</evidence>
<evidence type="ECO:0000313" key="1">
    <source>
        <dbReference type="EMBL" id="GGE91380.1"/>
    </source>
</evidence>
<keyword evidence="2" id="KW-1185">Reference proteome</keyword>
<gene>
    <name evidence="1" type="ORF">GCM10008027_15310</name>
</gene>
<dbReference type="Proteomes" id="UP000638462">
    <property type="component" value="Unassembled WGS sequence"/>
</dbReference>
<proteinExistence type="predicted"/>
<dbReference type="RefSeq" id="WP_188728135.1">
    <property type="nucleotide sequence ID" value="NZ_BMIT01000005.1"/>
</dbReference>
<accession>A0ABQ1TDK2</accession>
<organism evidence="1 2">
    <name type="scientific">Pseudoalteromonas gelatinilytica</name>
    <dbReference type="NCBI Taxonomy" id="1703256"/>
    <lineage>
        <taxon>Bacteria</taxon>
        <taxon>Pseudomonadati</taxon>
        <taxon>Pseudomonadota</taxon>
        <taxon>Gammaproteobacteria</taxon>
        <taxon>Alteromonadales</taxon>
        <taxon>Pseudoalteromonadaceae</taxon>
        <taxon>Pseudoalteromonas</taxon>
    </lineage>
</organism>